<evidence type="ECO:0000256" key="9">
    <source>
        <dbReference type="ARBA" id="ARBA00024189"/>
    </source>
</evidence>
<evidence type="ECO:0000256" key="4">
    <source>
        <dbReference type="ARBA" id="ARBA00022989"/>
    </source>
</evidence>
<proteinExistence type="inferred from homology"/>
<reference evidence="12" key="1">
    <citation type="submission" date="2025-08" db="UniProtKB">
        <authorList>
            <consortium name="Ensembl"/>
        </authorList>
    </citation>
    <scope>IDENTIFICATION</scope>
</reference>
<comment type="similarity">
    <text evidence="1">Belongs to the GLMP family.</text>
</comment>
<keyword evidence="2 11" id="KW-0812">Transmembrane</keyword>
<keyword evidence="4 11" id="KW-1133">Transmembrane helix</keyword>
<evidence type="ECO:0000256" key="8">
    <source>
        <dbReference type="ARBA" id="ARBA00024176"/>
    </source>
</evidence>
<evidence type="ECO:0000313" key="12">
    <source>
        <dbReference type="Ensembl" id="ENSMMOP00000023137.1"/>
    </source>
</evidence>
<dbReference type="PANTHER" id="PTHR31981:SF1">
    <property type="entry name" value="GLYCOSYLATED LYSOSOMAL MEMBRANE PROTEIN"/>
    <property type="match status" value="1"/>
</dbReference>
<evidence type="ECO:0000256" key="6">
    <source>
        <dbReference type="ARBA" id="ARBA00023180"/>
    </source>
</evidence>
<comment type="subcellular location">
    <subcellularLocation>
        <location evidence="9">Lysosome membrane</location>
        <topology evidence="9">Single-pass type I membrane protein</topology>
        <orientation evidence="9">Lumenal side</orientation>
    </subcellularLocation>
</comment>
<keyword evidence="5 11" id="KW-0472">Membrane</keyword>
<comment type="subunit">
    <text evidence="10">Interacts (via lumenal domain) with lysosomal protein MFSD1; the interaction starts while both proteins are still in the endoplasmic reticulum and is required for stabilization of MFSD1 in lysosomes but has no direct effect on its targeting to lysosomes or transporter activity.</text>
</comment>
<dbReference type="PANTHER" id="PTHR31981">
    <property type="entry name" value="GLYCOSYLATED LYSOSOMAL MEMBRANE PROTEIN"/>
    <property type="match status" value="1"/>
</dbReference>
<keyword evidence="3" id="KW-0732">Signal</keyword>
<evidence type="ECO:0008006" key="14">
    <source>
        <dbReference type="Google" id="ProtNLM"/>
    </source>
</evidence>
<organism evidence="12 13">
    <name type="scientific">Mola mola</name>
    <name type="common">Ocean sunfish</name>
    <name type="synonym">Tetraodon mola</name>
    <dbReference type="NCBI Taxonomy" id="94237"/>
    <lineage>
        <taxon>Eukaryota</taxon>
        <taxon>Metazoa</taxon>
        <taxon>Chordata</taxon>
        <taxon>Craniata</taxon>
        <taxon>Vertebrata</taxon>
        <taxon>Euteleostomi</taxon>
        <taxon>Actinopterygii</taxon>
        <taxon>Neopterygii</taxon>
        <taxon>Teleostei</taxon>
        <taxon>Neoteleostei</taxon>
        <taxon>Acanthomorphata</taxon>
        <taxon>Eupercaria</taxon>
        <taxon>Tetraodontiformes</taxon>
        <taxon>Molidae</taxon>
        <taxon>Mola</taxon>
    </lineage>
</organism>
<dbReference type="InterPro" id="IPR029382">
    <property type="entry name" value="NCU-G1"/>
</dbReference>
<evidence type="ECO:0000256" key="11">
    <source>
        <dbReference type="SAM" id="Phobius"/>
    </source>
</evidence>
<name>A0A3Q4BQA6_MOLML</name>
<reference evidence="12" key="2">
    <citation type="submission" date="2025-09" db="UniProtKB">
        <authorList>
            <consortium name="Ensembl"/>
        </authorList>
    </citation>
    <scope>IDENTIFICATION</scope>
</reference>
<evidence type="ECO:0000256" key="2">
    <source>
        <dbReference type="ARBA" id="ARBA00022692"/>
    </source>
</evidence>
<keyword evidence="6" id="KW-0325">Glycoprotein</keyword>
<evidence type="ECO:0000256" key="5">
    <source>
        <dbReference type="ARBA" id="ARBA00023136"/>
    </source>
</evidence>
<dbReference type="OMA" id="TLHYLWD"/>
<evidence type="ECO:0000256" key="10">
    <source>
        <dbReference type="ARBA" id="ARBA00044960"/>
    </source>
</evidence>
<evidence type="ECO:0000256" key="7">
    <source>
        <dbReference type="ARBA" id="ARBA00023228"/>
    </source>
</evidence>
<dbReference type="Proteomes" id="UP000261620">
    <property type="component" value="Unplaced"/>
</dbReference>
<evidence type="ECO:0000256" key="3">
    <source>
        <dbReference type="ARBA" id="ARBA00022729"/>
    </source>
</evidence>
<dbReference type="Pfam" id="PF15065">
    <property type="entry name" value="NCU-G1"/>
    <property type="match status" value="1"/>
</dbReference>
<sequence>QCRLPALPDQSLLTVTCLSFAASLLQLNIVLNPGSSSSPPADGDLLHVRAVGDNDTLHFLFCSLGAPTLLLIHTNTSLSTVKVNWTQLIDRNNSGGLEVEPKSSILYSTAIVFSRLLEYDDVNDTARPPSELFPPYELQDFSWSRLNLSDPTILLCGTPRTFTNGSLCLRLSVFETEGRGETWPRLLHTANSSQVEVWLDGMLPRAIRSRFLLELQAVGGAYPLSRVEAHRTIDDEFTPSIFKVSQWVPALNGSSDIPGFVQWKPVAYRQPHAVLEDATPCHHSDPLPQSGEKVSAASCLVRAFYSEPEAFGLNISFGLAGEPFYNSTRFLRWTALVGSGTPPIDAISLLVVSMLAVGLGVPMVLLLLGGVCVCARKRAATTAYEPIN</sequence>
<keyword evidence="7" id="KW-0458">Lysosome</keyword>
<evidence type="ECO:0000313" key="13">
    <source>
        <dbReference type="Proteomes" id="UP000261620"/>
    </source>
</evidence>
<comment type="function">
    <text evidence="8">Required to protect lysosomal transporter MFSD1 from lysosomal proteolysis and for MFSD1 lysosomal localization.</text>
</comment>
<dbReference type="Ensembl" id="ENSMMOT00000023522.1">
    <property type="protein sequence ID" value="ENSMMOP00000023137.1"/>
    <property type="gene ID" value="ENSMMOG00000017607.1"/>
</dbReference>
<dbReference type="AlphaFoldDB" id="A0A3Q4BQA6"/>
<dbReference type="GO" id="GO:0005765">
    <property type="term" value="C:lysosomal membrane"/>
    <property type="evidence" value="ECO:0007669"/>
    <property type="project" value="UniProtKB-SubCell"/>
</dbReference>
<evidence type="ECO:0000256" key="1">
    <source>
        <dbReference type="ARBA" id="ARBA00010599"/>
    </source>
</evidence>
<accession>A0A3Q4BQA6</accession>
<keyword evidence="13" id="KW-1185">Reference proteome</keyword>
<protein>
    <recommendedName>
        <fullName evidence="14">Glycosylated lysosomal membrane protein</fullName>
    </recommendedName>
</protein>
<feature type="transmembrane region" description="Helical" evidence="11">
    <location>
        <begin position="346"/>
        <end position="368"/>
    </location>
</feature>